<dbReference type="GO" id="GO:0006367">
    <property type="term" value="P:transcription initiation at RNA polymerase II promoter"/>
    <property type="evidence" value="ECO:0007669"/>
    <property type="project" value="TreeGrafter"/>
</dbReference>
<dbReference type="PROSITE" id="PS01030">
    <property type="entry name" value="RNA_POL_M_15KD"/>
    <property type="match status" value="1"/>
</dbReference>
<feature type="domain" description="TFIIS-type" evidence="12">
    <location>
        <begin position="73"/>
        <end position="114"/>
    </location>
</feature>
<evidence type="ECO:0000259" key="12">
    <source>
        <dbReference type="PROSITE" id="PS51133"/>
    </source>
</evidence>
<dbReference type="GO" id="GO:0005730">
    <property type="term" value="C:nucleolus"/>
    <property type="evidence" value="ECO:0007669"/>
    <property type="project" value="UniProtKB-SubCell"/>
</dbReference>
<dbReference type="PROSITE" id="PS51133">
    <property type="entry name" value="ZF_TFIIS_2"/>
    <property type="match status" value="1"/>
</dbReference>
<evidence type="ECO:0000256" key="5">
    <source>
        <dbReference type="ARBA" id="ARBA00022833"/>
    </source>
</evidence>
<protein>
    <recommendedName>
        <fullName evidence="8">DNA-directed RNA polymerase subunit</fullName>
    </recommendedName>
</protein>
<dbReference type="GO" id="GO:0003899">
    <property type="term" value="F:DNA-directed RNA polymerase activity"/>
    <property type="evidence" value="ECO:0007669"/>
    <property type="project" value="InterPro"/>
</dbReference>
<keyword evidence="6 8" id="KW-0804">Transcription</keyword>
<dbReference type="Pfam" id="PF02150">
    <property type="entry name" value="Zn_ribbon_RPB9"/>
    <property type="match status" value="1"/>
</dbReference>
<feature type="binding site" evidence="9">
    <location>
        <position position="104"/>
    </location>
    <ligand>
        <name>Zn(2+)</name>
        <dbReference type="ChEBI" id="CHEBI:29105"/>
        <label>2</label>
    </ligand>
</feature>
<keyword evidence="7 8" id="KW-0539">Nucleus</keyword>
<keyword evidence="3 9" id="KW-0479">Metal-binding</keyword>
<evidence type="ECO:0000256" key="11">
    <source>
        <dbReference type="RuleBase" id="RU003474"/>
    </source>
</evidence>
<dbReference type="AlphaFoldDB" id="A0A7S4GH45"/>
<proteinExistence type="inferred from homology"/>
<evidence type="ECO:0000256" key="10">
    <source>
        <dbReference type="PIRSR" id="PIRSR005586-2"/>
    </source>
</evidence>
<dbReference type="SMART" id="SM00440">
    <property type="entry name" value="ZnF_C2C2"/>
    <property type="match status" value="1"/>
</dbReference>
<evidence type="ECO:0000256" key="1">
    <source>
        <dbReference type="ARBA" id="ARBA00004604"/>
    </source>
</evidence>
<dbReference type="PIRSF" id="PIRSF005586">
    <property type="entry name" value="RNApol_RpoM"/>
    <property type="match status" value="1"/>
</dbReference>
<feature type="zinc finger region" description="C4-type" evidence="10">
    <location>
        <begin position="6"/>
        <end position="31"/>
    </location>
</feature>
<keyword evidence="2 8" id="KW-0240">DNA-directed RNA polymerase</keyword>
<dbReference type="PANTHER" id="PTHR11239:SF1">
    <property type="entry name" value="DNA-DIRECTED RNA POLYMERASE II SUBUNIT RPB9"/>
    <property type="match status" value="1"/>
</dbReference>
<feature type="binding site" evidence="9">
    <location>
        <position position="28"/>
    </location>
    <ligand>
        <name>Zn(2+)</name>
        <dbReference type="ChEBI" id="CHEBI:29105"/>
        <label>1</label>
    </ligand>
</feature>
<dbReference type="InterPro" id="IPR001529">
    <property type="entry name" value="Zn_ribbon_RPB9"/>
</dbReference>
<dbReference type="InterPro" id="IPR001222">
    <property type="entry name" value="Znf_TFIIS"/>
</dbReference>
<dbReference type="GO" id="GO:0005665">
    <property type="term" value="C:RNA polymerase II, core complex"/>
    <property type="evidence" value="ECO:0007669"/>
    <property type="project" value="TreeGrafter"/>
</dbReference>
<organism evidence="13">
    <name type="scientific">Eutreptiella gymnastica</name>
    <dbReference type="NCBI Taxonomy" id="73025"/>
    <lineage>
        <taxon>Eukaryota</taxon>
        <taxon>Discoba</taxon>
        <taxon>Euglenozoa</taxon>
        <taxon>Euglenida</taxon>
        <taxon>Spirocuta</taxon>
        <taxon>Euglenophyceae</taxon>
        <taxon>Eutreptiales</taxon>
        <taxon>Eutreptiaceae</taxon>
        <taxon>Eutreptiella</taxon>
    </lineage>
</organism>
<comment type="function">
    <text evidence="8">DNA-dependent RNA polymerase catalyzes the transcription of DNA into RNA using the four ribonucleoside triphosphates as substrates.</text>
</comment>
<evidence type="ECO:0000256" key="8">
    <source>
        <dbReference type="PIRNR" id="PIRNR005586"/>
    </source>
</evidence>
<name>A0A7S4GH45_9EUGL</name>
<evidence type="ECO:0000256" key="2">
    <source>
        <dbReference type="ARBA" id="ARBA00022478"/>
    </source>
</evidence>
<comment type="subcellular location">
    <subcellularLocation>
        <location evidence="1">Nucleus</location>
        <location evidence="1">Nucleolus</location>
    </subcellularLocation>
</comment>
<feature type="binding site" evidence="9">
    <location>
        <position position="31"/>
    </location>
    <ligand>
        <name>Zn(2+)</name>
        <dbReference type="ChEBI" id="CHEBI:29105"/>
        <label>1</label>
    </ligand>
</feature>
<feature type="binding site" evidence="9">
    <location>
        <position position="80"/>
    </location>
    <ligand>
        <name>Zn(2+)</name>
        <dbReference type="ChEBI" id="CHEBI:29105"/>
        <label>2</label>
    </ligand>
</feature>
<dbReference type="GO" id="GO:0001193">
    <property type="term" value="P:maintenance of transcriptional fidelity during transcription elongation by RNA polymerase II"/>
    <property type="evidence" value="ECO:0007669"/>
    <property type="project" value="TreeGrafter"/>
</dbReference>
<dbReference type="GO" id="GO:0006283">
    <property type="term" value="P:transcription-coupled nucleotide-excision repair"/>
    <property type="evidence" value="ECO:0007669"/>
    <property type="project" value="TreeGrafter"/>
</dbReference>
<evidence type="ECO:0000256" key="7">
    <source>
        <dbReference type="ARBA" id="ARBA00023242"/>
    </source>
</evidence>
<dbReference type="EMBL" id="HBJA01140367">
    <property type="protein sequence ID" value="CAE0836946.1"/>
    <property type="molecule type" value="Transcribed_RNA"/>
</dbReference>
<evidence type="ECO:0000256" key="3">
    <source>
        <dbReference type="ARBA" id="ARBA00022723"/>
    </source>
</evidence>
<comment type="similarity">
    <text evidence="8 11">Belongs to the archaeal rpoM/eukaryotic RPA12/RPB9/RPC11 RNA polymerase family.</text>
</comment>
<dbReference type="GO" id="GO:0003676">
    <property type="term" value="F:nucleic acid binding"/>
    <property type="evidence" value="ECO:0007669"/>
    <property type="project" value="InterPro"/>
</dbReference>
<keyword evidence="5 9" id="KW-0862">Zinc</keyword>
<feature type="binding site" evidence="9">
    <location>
        <position position="9"/>
    </location>
    <ligand>
        <name>Zn(2+)</name>
        <dbReference type="ChEBI" id="CHEBI:29105"/>
        <label>1</label>
    </ligand>
</feature>
<dbReference type="SUPFAM" id="SSF57783">
    <property type="entry name" value="Zinc beta-ribbon"/>
    <property type="match status" value="2"/>
</dbReference>
<dbReference type="Gene3D" id="2.20.25.10">
    <property type="match status" value="2"/>
</dbReference>
<dbReference type="InterPro" id="IPR012164">
    <property type="entry name" value="Rpa12/Rpb9/Rpc10/TFS"/>
</dbReference>
<dbReference type="Pfam" id="PF01096">
    <property type="entry name" value="Zn_ribbon_TFIIS"/>
    <property type="match status" value="1"/>
</dbReference>
<dbReference type="CDD" id="cd10508">
    <property type="entry name" value="Zn-ribbon_RPB9"/>
    <property type="match status" value="1"/>
</dbReference>
<feature type="binding site" evidence="9">
    <location>
        <position position="6"/>
    </location>
    <ligand>
        <name>Zn(2+)</name>
        <dbReference type="ChEBI" id="CHEBI:29105"/>
        <label>1</label>
    </ligand>
</feature>
<keyword evidence="4 10" id="KW-0863">Zinc-finger</keyword>
<dbReference type="FunFam" id="2.20.25.10:FF:000008">
    <property type="entry name" value="DNA-directed RNA polymerase II subunit RPB9"/>
    <property type="match status" value="1"/>
</dbReference>
<dbReference type="SMART" id="SM00661">
    <property type="entry name" value="RPOL9"/>
    <property type="match status" value="1"/>
</dbReference>
<dbReference type="GO" id="GO:0008270">
    <property type="term" value="F:zinc ion binding"/>
    <property type="evidence" value="ECO:0007669"/>
    <property type="project" value="UniProtKB-KW"/>
</dbReference>
<feature type="binding site" evidence="9">
    <location>
        <position position="77"/>
    </location>
    <ligand>
        <name>Zn(2+)</name>
        <dbReference type="ChEBI" id="CHEBI:29105"/>
        <label>2</label>
    </ligand>
</feature>
<evidence type="ECO:0000313" key="13">
    <source>
        <dbReference type="EMBL" id="CAE0836946.1"/>
    </source>
</evidence>
<gene>
    <name evidence="13" type="ORF">EGYM00163_LOCUS48315</name>
</gene>
<accession>A0A7S4GH45</accession>
<evidence type="ECO:0000256" key="6">
    <source>
        <dbReference type="ARBA" id="ARBA00023163"/>
    </source>
</evidence>
<evidence type="ECO:0000256" key="9">
    <source>
        <dbReference type="PIRSR" id="PIRSR005586-1"/>
    </source>
</evidence>
<reference evidence="13" key="1">
    <citation type="submission" date="2021-01" db="EMBL/GenBank/DDBJ databases">
        <authorList>
            <person name="Corre E."/>
            <person name="Pelletier E."/>
            <person name="Niang G."/>
            <person name="Scheremetjew M."/>
            <person name="Finn R."/>
            <person name="Kale V."/>
            <person name="Holt S."/>
            <person name="Cochrane G."/>
            <person name="Meng A."/>
            <person name="Brown T."/>
            <person name="Cohen L."/>
        </authorList>
    </citation>
    <scope>NUCLEOTIDE SEQUENCE</scope>
    <source>
        <strain evidence="13">CCMP1594</strain>
    </source>
</reference>
<evidence type="ECO:0000256" key="4">
    <source>
        <dbReference type="ARBA" id="ARBA00022771"/>
    </source>
</evidence>
<dbReference type="PANTHER" id="PTHR11239">
    <property type="entry name" value="DNA-DIRECTED RNA POLYMERASE"/>
    <property type="match status" value="1"/>
</dbReference>
<sequence>MTTRFCKECNNMLYPKEDKKQKKLLFVCQQCDHTEAASVNVVYRNELKKATSENIMKDVLETYVEDPTLPRTRTATCPKCAFNEATFFQNPLGSGDGMSLFFVCLNPECKASWKEGGKQKA</sequence>
<feature type="binding site" evidence="9">
    <location>
        <position position="109"/>
    </location>
    <ligand>
        <name>Zn(2+)</name>
        <dbReference type="ChEBI" id="CHEBI:29105"/>
        <label>2</label>
    </ligand>
</feature>
<dbReference type="InterPro" id="IPR019761">
    <property type="entry name" value="DNA-dir_RNA_pol-M_15_CS"/>
</dbReference>
<dbReference type="InterPro" id="IPR034012">
    <property type="entry name" value="Zn_ribbon_RPB9_C"/>
</dbReference>